<evidence type="ECO:0000313" key="2">
    <source>
        <dbReference type="Proteomes" id="UP000189055"/>
    </source>
</evidence>
<evidence type="ECO:0000313" key="1">
    <source>
        <dbReference type="EMBL" id="AQT06234.1"/>
    </source>
</evidence>
<dbReference type="AlphaFoldDB" id="A0A1U9LID9"/>
<organism evidence="1 2">
    <name type="scientific">Acetobacter persici</name>
    <dbReference type="NCBI Taxonomy" id="1076596"/>
    <lineage>
        <taxon>Bacteria</taxon>
        <taxon>Pseudomonadati</taxon>
        <taxon>Pseudomonadota</taxon>
        <taxon>Alphaproteobacteria</taxon>
        <taxon>Acetobacterales</taxon>
        <taxon>Acetobacteraceae</taxon>
        <taxon>Acetobacter</taxon>
    </lineage>
</organism>
<name>A0A1U9LID9_9PROT</name>
<reference evidence="1 2" key="1">
    <citation type="submission" date="2016-03" db="EMBL/GenBank/DDBJ databases">
        <title>Acetic acid bacteria sequencing.</title>
        <authorList>
            <person name="Brandt J."/>
            <person name="Jakob F."/>
            <person name="Vogel R.F."/>
        </authorList>
    </citation>
    <scope>NUCLEOTIDE SEQUENCE [LARGE SCALE GENOMIC DNA]</scope>
    <source>
        <strain evidence="1 2">TMW2.1084</strain>
        <plasmid evidence="2">pac1084_1</plasmid>
    </source>
</reference>
<dbReference type="Proteomes" id="UP000189055">
    <property type="component" value="Plasmid pAC1084_1"/>
</dbReference>
<dbReference type="KEGG" id="aper:A0U91_14500"/>
<accession>A0A1U9LID9</accession>
<geneLocation type="plasmid" evidence="2">
    <name>pac1084_1</name>
</geneLocation>
<protein>
    <submittedName>
        <fullName evidence="1">Uncharacterized protein</fullName>
    </submittedName>
</protein>
<proteinExistence type="predicted"/>
<keyword evidence="1" id="KW-0614">Plasmid</keyword>
<sequence>MKQPAASAILKSTLAEAVPDVALMKRYSLTKPRGAEQSMHLGPIAMRILKKWGSAPLALPRLF</sequence>
<gene>
    <name evidence="1" type="ORF">A0U91_14500</name>
</gene>
<dbReference type="EMBL" id="CP014688">
    <property type="protein sequence ID" value="AQT06234.1"/>
    <property type="molecule type" value="Genomic_DNA"/>
</dbReference>